<evidence type="ECO:0000256" key="2">
    <source>
        <dbReference type="SAM" id="Phobius"/>
    </source>
</evidence>
<dbReference type="Proteomes" id="UP000029409">
    <property type="component" value="Chromosome"/>
</dbReference>
<dbReference type="KEGG" id="pdu:PDUR_20805"/>
<name>A0A089IYQ7_PAEDU</name>
<dbReference type="InterPro" id="IPR011055">
    <property type="entry name" value="Dup_hybrid_motif"/>
</dbReference>
<organism evidence="4 5">
    <name type="scientific">Paenibacillus durus</name>
    <name type="common">Paenibacillus azotofixans</name>
    <dbReference type="NCBI Taxonomy" id="44251"/>
    <lineage>
        <taxon>Bacteria</taxon>
        <taxon>Bacillati</taxon>
        <taxon>Bacillota</taxon>
        <taxon>Bacilli</taxon>
        <taxon>Bacillales</taxon>
        <taxon>Paenibacillaceae</taxon>
        <taxon>Paenibacillus</taxon>
    </lineage>
</organism>
<dbReference type="SUPFAM" id="SSF51261">
    <property type="entry name" value="Duplicated hybrid motif"/>
    <property type="match status" value="1"/>
</dbReference>
<dbReference type="RefSeq" id="WP_042207877.1">
    <property type="nucleotide sequence ID" value="NZ_CP009288.1"/>
</dbReference>
<keyword evidence="2" id="KW-0812">Transmembrane</keyword>
<evidence type="ECO:0000313" key="4">
    <source>
        <dbReference type="EMBL" id="AIQ14079.1"/>
    </source>
</evidence>
<evidence type="ECO:0000313" key="5">
    <source>
        <dbReference type="Proteomes" id="UP000029409"/>
    </source>
</evidence>
<feature type="compositionally biased region" description="Basic residues" evidence="1">
    <location>
        <begin position="1"/>
        <end position="14"/>
    </location>
</feature>
<dbReference type="CDD" id="cd12797">
    <property type="entry name" value="M23_peptidase"/>
    <property type="match status" value="1"/>
</dbReference>
<accession>A0A089IYQ7</accession>
<sequence length="282" mass="31551">MGHKTIAGNHRKQPIRNLLEEKPDFAKPPRFSKPGDGSAEDWHKYLNGNDAEPDPEKLWKERHRNWDGEGERERQKPRFLSGFIRRTMISGLLFGAVWGIFTVQQPWAYRAQNFITGVLSKDMDFTAARVWYERYFDGAPAFIPIFGDGEETTRKVSALHKLSSPIAGSIVRPFASTLKGVEIMPAVDEAGSAVVKSIDMGRVLSVSREAEGGIRVTVQHSGGITAEYGHLYGTKLKADDWVQSGDTVGWMEETNASSPKLLYFAVMRDKAYIDPAEEIGFD</sequence>
<dbReference type="AlphaFoldDB" id="A0A089IYQ7"/>
<gene>
    <name evidence="4" type="ORF">PDUR_20805</name>
</gene>
<feature type="region of interest" description="Disordered" evidence="1">
    <location>
        <begin position="1"/>
        <end position="57"/>
    </location>
</feature>
<dbReference type="EMBL" id="CP009288">
    <property type="protein sequence ID" value="AIQ14079.1"/>
    <property type="molecule type" value="Genomic_DNA"/>
</dbReference>
<dbReference type="eggNOG" id="COG4942">
    <property type="taxonomic scope" value="Bacteria"/>
</dbReference>
<evidence type="ECO:0000259" key="3">
    <source>
        <dbReference type="Pfam" id="PF01551"/>
    </source>
</evidence>
<feature type="compositionally biased region" description="Basic and acidic residues" evidence="1">
    <location>
        <begin position="18"/>
        <end position="27"/>
    </location>
</feature>
<evidence type="ECO:0000256" key="1">
    <source>
        <dbReference type="SAM" id="MobiDB-lite"/>
    </source>
</evidence>
<reference evidence="4 5" key="1">
    <citation type="submission" date="2014-08" db="EMBL/GenBank/DDBJ databases">
        <title>Comparative genomics of the Paenibacillus odorifer group.</title>
        <authorList>
            <person name="den Bakker H.C."/>
            <person name="Tsai Y.-C."/>
            <person name="Martin N."/>
            <person name="Korlach J."/>
            <person name="Wiedmann M."/>
        </authorList>
    </citation>
    <scope>NUCLEOTIDE SEQUENCE [LARGE SCALE GENOMIC DNA]</scope>
    <source>
        <strain evidence="4 5">DSM 1735</strain>
    </source>
</reference>
<keyword evidence="2" id="KW-1133">Transmembrane helix</keyword>
<keyword evidence="5" id="KW-1185">Reference proteome</keyword>
<feature type="transmembrane region" description="Helical" evidence="2">
    <location>
        <begin position="83"/>
        <end position="101"/>
    </location>
</feature>
<proteinExistence type="predicted"/>
<dbReference type="STRING" id="44251.PDUR_20805"/>
<dbReference type="InterPro" id="IPR016047">
    <property type="entry name" value="M23ase_b-sheet_dom"/>
</dbReference>
<dbReference type="Gene3D" id="2.70.70.10">
    <property type="entry name" value="Glucose Permease (Domain IIA)"/>
    <property type="match status" value="1"/>
</dbReference>
<feature type="domain" description="M23ase beta-sheet core" evidence="3">
    <location>
        <begin position="193"/>
        <end position="275"/>
    </location>
</feature>
<dbReference type="Pfam" id="PF01551">
    <property type="entry name" value="Peptidase_M23"/>
    <property type="match status" value="1"/>
</dbReference>
<protein>
    <recommendedName>
        <fullName evidence="3">M23ase beta-sheet core domain-containing protein</fullName>
    </recommendedName>
</protein>
<keyword evidence="2" id="KW-0472">Membrane</keyword>